<evidence type="ECO:0000259" key="9">
    <source>
        <dbReference type="Pfam" id="PF02224"/>
    </source>
</evidence>
<proteinExistence type="inferred from homology"/>
<dbReference type="EC" id="2.7.4.25" evidence="8"/>
<feature type="domain" description="Cytidylate kinase" evidence="9">
    <location>
        <begin position="5"/>
        <end position="214"/>
    </location>
</feature>
<dbReference type="Pfam" id="PF02224">
    <property type="entry name" value="Cytidylate_kin"/>
    <property type="match status" value="1"/>
</dbReference>
<dbReference type="NCBIfam" id="TIGR00017">
    <property type="entry name" value="cmk"/>
    <property type="match status" value="1"/>
</dbReference>
<evidence type="ECO:0000256" key="7">
    <source>
        <dbReference type="ARBA" id="ARBA00048478"/>
    </source>
</evidence>
<dbReference type="CDD" id="cd02020">
    <property type="entry name" value="CMPK"/>
    <property type="match status" value="1"/>
</dbReference>
<dbReference type="RefSeq" id="WP_144356971.1">
    <property type="nucleotide sequence ID" value="NZ_VMNH01000001.1"/>
</dbReference>
<sequence>MAFVITIDGPSGSGKGTIASRLAAQLGWRCLDSGALYRLLGYAAEQSGVSLDNGARLAEIALGMKIEFQQDKILLDGKDVSLAIRTEQAGNAASKVAAVPEVRTALLEWQRACAIEPGLVADGRDMGSVVFPFADVKIFLDASAEERARRRYNQLIEKGLSANLGSLIAEISERDDRDRNRSVAPLKAPEGALIVDSTALSIDEVLKRVMDRVRKALPDLN</sequence>
<dbReference type="PANTHER" id="PTHR21299">
    <property type="entry name" value="CYTIDYLATE KINASE/PANTOATE-BETA-ALANINE LIGASE"/>
    <property type="match status" value="1"/>
</dbReference>
<evidence type="ECO:0000313" key="10">
    <source>
        <dbReference type="EMBL" id="TVO79014.1"/>
    </source>
</evidence>
<evidence type="ECO:0000256" key="8">
    <source>
        <dbReference type="HAMAP-Rule" id="MF_00238"/>
    </source>
</evidence>
<accession>A0A557SNL6</accession>
<evidence type="ECO:0000256" key="2">
    <source>
        <dbReference type="ARBA" id="ARBA00022679"/>
    </source>
</evidence>
<keyword evidence="8" id="KW-0963">Cytoplasm</keyword>
<dbReference type="AlphaFoldDB" id="A0A557SNL6"/>
<reference evidence="10 11" key="1">
    <citation type="submission" date="2019-07" db="EMBL/GenBank/DDBJ databases">
        <title>The pathways for chlorine oxyanion respiration interact through the shared metabolite chlorate.</title>
        <authorList>
            <person name="Barnum T.P."/>
            <person name="Cheng Y."/>
            <person name="Hill K.A."/>
            <person name="Lucas L.N."/>
            <person name="Carlson H.K."/>
            <person name="Coates J.D."/>
        </authorList>
    </citation>
    <scope>NUCLEOTIDE SEQUENCE [LARGE SCALE GENOMIC DNA]</scope>
    <source>
        <strain evidence="10 11">BK-1</strain>
    </source>
</reference>
<evidence type="ECO:0000256" key="3">
    <source>
        <dbReference type="ARBA" id="ARBA00022741"/>
    </source>
</evidence>
<dbReference type="InterPro" id="IPR027417">
    <property type="entry name" value="P-loop_NTPase"/>
</dbReference>
<dbReference type="GO" id="GO:0006220">
    <property type="term" value="P:pyrimidine nucleotide metabolic process"/>
    <property type="evidence" value="ECO:0007669"/>
    <property type="project" value="UniProtKB-UniRule"/>
</dbReference>
<protein>
    <recommendedName>
        <fullName evidence="8">Cytidylate kinase</fullName>
        <shortName evidence="8">CK</shortName>
        <ecNumber evidence="8">2.7.4.25</ecNumber>
    </recommendedName>
    <alternativeName>
        <fullName evidence="8">Cytidine monophosphate kinase</fullName>
        <shortName evidence="8">CMP kinase</shortName>
    </alternativeName>
</protein>
<evidence type="ECO:0000313" key="11">
    <source>
        <dbReference type="Proteomes" id="UP000316649"/>
    </source>
</evidence>
<dbReference type="HAMAP" id="MF_00238">
    <property type="entry name" value="Cytidyl_kinase_type1"/>
    <property type="match status" value="1"/>
</dbReference>
<dbReference type="GO" id="GO:0036431">
    <property type="term" value="F:dCMP kinase activity"/>
    <property type="evidence" value="ECO:0007669"/>
    <property type="project" value="InterPro"/>
</dbReference>
<comment type="catalytic activity">
    <reaction evidence="7 8">
        <text>CMP + ATP = CDP + ADP</text>
        <dbReference type="Rhea" id="RHEA:11600"/>
        <dbReference type="ChEBI" id="CHEBI:30616"/>
        <dbReference type="ChEBI" id="CHEBI:58069"/>
        <dbReference type="ChEBI" id="CHEBI:60377"/>
        <dbReference type="ChEBI" id="CHEBI:456216"/>
        <dbReference type="EC" id="2.7.4.25"/>
    </reaction>
</comment>
<keyword evidence="3 8" id="KW-0547">Nucleotide-binding</keyword>
<dbReference type="OrthoDB" id="9807434at2"/>
<dbReference type="InterPro" id="IPR003136">
    <property type="entry name" value="Cytidylate_kin"/>
</dbReference>
<organism evidence="10 11">
    <name type="scientific">Sedimenticola selenatireducens</name>
    <dbReference type="NCBI Taxonomy" id="191960"/>
    <lineage>
        <taxon>Bacteria</taxon>
        <taxon>Pseudomonadati</taxon>
        <taxon>Pseudomonadota</taxon>
        <taxon>Gammaproteobacteria</taxon>
        <taxon>Chromatiales</taxon>
        <taxon>Sedimenticolaceae</taxon>
        <taxon>Sedimenticola</taxon>
    </lineage>
</organism>
<dbReference type="GO" id="GO:0036430">
    <property type="term" value="F:CMP kinase activity"/>
    <property type="evidence" value="ECO:0007669"/>
    <property type="project" value="RHEA"/>
</dbReference>
<gene>
    <name evidence="8" type="primary">cmk</name>
    <name evidence="10" type="ORF">FHP88_00165</name>
</gene>
<evidence type="ECO:0000256" key="5">
    <source>
        <dbReference type="ARBA" id="ARBA00022840"/>
    </source>
</evidence>
<evidence type="ECO:0000256" key="4">
    <source>
        <dbReference type="ARBA" id="ARBA00022777"/>
    </source>
</evidence>
<comment type="similarity">
    <text evidence="1 8">Belongs to the cytidylate kinase family. Type 1 subfamily.</text>
</comment>
<feature type="binding site" evidence="8">
    <location>
        <begin position="9"/>
        <end position="17"/>
    </location>
    <ligand>
        <name>ATP</name>
        <dbReference type="ChEBI" id="CHEBI:30616"/>
    </ligand>
</feature>
<dbReference type="InterPro" id="IPR011994">
    <property type="entry name" value="Cytidylate_kinase_dom"/>
</dbReference>
<evidence type="ECO:0000256" key="6">
    <source>
        <dbReference type="ARBA" id="ARBA00047615"/>
    </source>
</evidence>
<keyword evidence="2 8" id="KW-0808">Transferase</keyword>
<keyword evidence="4 8" id="KW-0418">Kinase</keyword>
<name>A0A557SNL6_9GAMM</name>
<evidence type="ECO:0000256" key="1">
    <source>
        <dbReference type="ARBA" id="ARBA00009427"/>
    </source>
</evidence>
<dbReference type="GO" id="GO:0015949">
    <property type="term" value="P:nucleobase-containing small molecule interconversion"/>
    <property type="evidence" value="ECO:0007669"/>
    <property type="project" value="TreeGrafter"/>
</dbReference>
<dbReference type="GO" id="GO:0005829">
    <property type="term" value="C:cytosol"/>
    <property type="evidence" value="ECO:0007669"/>
    <property type="project" value="TreeGrafter"/>
</dbReference>
<keyword evidence="5 8" id="KW-0067">ATP-binding</keyword>
<comment type="subcellular location">
    <subcellularLocation>
        <location evidence="8">Cytoplasm</location>
    </subcellularLocation>
</comment>
<dbReference type="PANTHER" id="PTHR21299:SF2">
    <property type="entry name" value="CYTIDYLATE KINASE"/>
    <property type="match status" value="1"/>
</dbReference>
<dbReference type="Proteomes" id="UP000316649">
    <property type="component" value="Unassembled WGS sequence"/>
</dbReference>
<dbReference type="EMBL" id="VMNH01000001">
    <property type="protein sequence ID" value="TVO79014.1"/>
    <property type="molecule type" value="Genomic_DNA"/>
</dbReference>
<comment type="caution">
    <text evidence="10">The sequence shown here is derived from an EMBL/GenBank/DDBJ whole genome shotgun (WGS) entry which is preliminary data.</text>
</comment>
<dbReference type="Gene3D" id="3.40.50.300">
    <property type="entry name" value="P-loop containing nucleotide triphosphate hydrolases"/>
    <property type="match status" value="1"/>
</dbReference>
<keyword evidence="11" id="KW-1185">Reference proteome</keyword>
<dbReference type="SUPFAM" id="SSF52540">
    <property type="entry name" value="P-loop containing nucleoside triphosphate hydrolases"/>
    <property type="match status" value="1"/>
</dbReference>
<dbReference type="GO" id="GO:0005524">
    <property type="term" value="F:ATP binding"/>
    <property type="evidence" value="ECO:0007669"/>
    <property type="project" value="UniProtKB-UniRule"/>
</dbReference>
<comment type="catalytic activity">
    <reaction evidence="6 8">
        <text>dCMP + ATP = dCDP + ADP</text>
        <dbReference type="Rhea" id="RHEA:25094"/>
        <dbReference type="ChEBI" id="CHEBI:30616"/>
        <dbReference type="ChEBI" id="CHEBI:57566"/>
        <dbReference type="ChEBI" id="CHEBI:58593"/>
        <dbReference type="ChEBI" id="CHEBI:456216"/>
        <dbReference type="EC" id="2.7.4.25"/>
    </reaction>
</comment>